<accession>A0A1M4MZE6</accession>
<evidence type="ECO:0000259" key="12">
    <source>
        <dbReference type="PROSITE" id="PS51712"/>
    </source>
</evidence>
<keyword evidence="4 10" id="KW-0677">Repeat</keyword>
<dbReference type="Proteomes" id="UP000184085">
    <property type="component" value="Unassembled WGS sequence"/>
</dbReference>
<dbReference type="GO" id="GO:0042254">
    <property type="term" value="P:ribosome biogenesis"/>
    <property type="evidence" value="ECO:0007669"/>
    <property type="project" value="UniProtKB-KW"/>
</dbReference>
<evidence type="ECO:0000256" key="4">
    <source>
        <dbReference type="ARBA" id="ARBA00022737"/>
    </source>
</evidence>
<evidence type="ECO:0000256" key="6">
    <source>
        <dbReference type="ARBA" id="ARBA00023134"/>
    </source>
</evidence>
<dbReference type="FunFam" id="3.30.300.20:FF:000004">
    <property type="entry name" value="GTPase Der"/>
    <property type="match status" value="1"/>
</dbReference>
<dbReference type="PANTHER" id="PTHR43834:SF6">
    <property type="entry name" value="GTPASE DER"/>
    <property type="match status" value="1"/>
</dbReference>
<dbReference type="PANTHER" id="PTHR43834">
    <property type="entry name" value="GTPASE DER"/>
    <property type="match status" value="1"/>
</dbReference>
<dbReference type="HAMAP" id="MF_00195">
    <property type="entry name" value="GTPase_Der"/>
    <property type="match status" value="1"/>
</dbReference>
<dbReference type="InterPro" id="IPR031166">
    <property type="entry name" value="G_ENGA"/>
</dbReference>
<protein>
    <recommendedName>
        <fullName evidence="2 8">GTPase Der</fullName>
    </recommendedName>
    <alternativeName>
        <fullName evidence="7 8">GTP-binding protein EngA</fullName>
    </alternativeName>
</protein>
<evidence type="ECO:0000256" key="7">
    <source>
        <dbReference type="ARBA" id="ARBA00032345"/>
    </source>
</evidence>
<evidence type="ECO:0000313" key="13">
    <source>
        <dbReference type="EMBL" id="SCM67989.1"/>
    </source>
</evidence>
<feature type="binding site" evidence="8">
    <location>
        <begin position="211"/>
        <end position="218"/>
    </location>
    <ligand>
        <name>GTP</name>
        <dbReference type="ChEBI" id="CHEBI:37565"/>
        <label>2</label>
    </ligand>
</feature>
<comment type="function">
    <text evidence="8 10">GTPase that plays an essential role in the late steps of ribosome biogenesis.</text>
</comment>
<dbReference type="RefSeq" id="WP_072706622.1">
    <property type="nucleotide sequence ID" value="NZ_FMJB01000050.1"/>
</dbReference>
<keyword evidence="3 8" id="KW-0690">Ribosome biogenesis</keyword>
<evidence type="ECO:0000313" key="14">
    <source>
        <dbReference type="Proteomes" id="UP000184085"/>
    </source>
</evidence>
<dbReference type="InterPro" id="IPR015946">
    <property type="entry name" value="KH_dom-like_a/b"/>
</dbReference>
<organism evidence="13 14">
    <name type="scientific">Donghicola eburneus</name>
    <dbReference type="NCBI Taxonomy" id="393278"/>
    <lineage>
        <taxon>Bacteria</taxon>
        <taxon>Pseudomonadati</taxon>
        <taxon>Pseudomonadota</taxon>
        <taxon>Alphaproteobacteria</taxon>
        <taxon>Rhodobacterales</taxon>
        <taxon>Roseobacteraceae</taxon>
        <taxon>Donghicola</taxon>
    </lineage>
</organism>
<dbReference type="PRINTS" id="PR00326">
    <property type="entry name" value="GTP1OBG"/>
</dbReference>
<evidence type="ECO:0000256" key="10">
    <source>
        <dbReference type="RuleBase" id="RU004481"/>
    </source>
</evidence>
<dbReference type="PROSITE" id="PS51712">
    <property type="entry name" value="G_ENGA"/>
    <property type="match status" value="2"/>
</dbReference>
<feature type="region of interest" description="Disordered" evidence="11">
    <location>
        <begin position="461"/>
        <end position="491"/>
    </location>
</feature>
<keyword evidence="14" id="KW-1185">Reference proteome</keyword>
<dbReference type="Gene3D" id="3.40.50.300">
    <property type="entry name" value="P-loop containing nucleotide triphosphate hydrolases"/>
    <property type="match status" value="2"/>
</dbReference>
<feature type="binding site" evidence="8">
    <location>
        <begin position="323"/>
        <end position="326"/>
    </location>
    <ligand>
        <name>GTP</name>
        <dbReference type="ChEBI" id="CHEBI:37565"/>
        <label>2</label>
    </ligand>
</feature>
<dbReference type="SUPFAM" id="SSF52540">
    <property type="entry name" value="P-loop containing nucleoside triphosphate hydrolases"/>
    <property type="match status" value="2"/>
</dbReference>
<dbReference type="CDD" id="cd01894">
    <property type="entry name" value="EngA1"/>
    <property type="match status" value="1"/>
</dbReference>
<dbReference type="InterPro" id="IPR006073">
    <property type="entry name" value="GTP-bd"/>
</dbReference>
<sequence length="491" mass="54539">MTFSLAIVGRPNVGKSTLFNRLVGKRLALVDDQPGVTRDLREGDARLADLRFTVIDTVGLEDATDDSLQGRMRRLTERAVDMADICLFMIDARVGVTPVDEIFAEILRKRAKHVILAANKAEGAAADAGVIEAYGLGIGEPIRLSAEHGEGLNDLYTTLLPLADEYAERAEAEAPETEVEVGDDEDDFDGDENLKVHRPTAAKPLQVAVVGRPNAGKSTLINKILGEDRLLTGPEAGITRDAIALRIEWDGLPMRIFDTAGMRKRAKVQDKVEKLSVSDGLRAVKFAEVVVVLLDAAIPFEQQDLRIADLAEREGRAVVVAVNKWDIEDEKQEKLRDLKESFERLLPQLRGAPLVTVSAKTGRGLDRLRNAIERAHDVWNRRVSTAKLNRWLEGMISAHPPPAPNGRRIKLRYMTQAKTRPPGFVVMCSHPDKMPDSYSRYLINGLREDFDMPGTPIRLHMRGQGDRNPYQNKKKAQPSKLKKHLGKGQRT</sequence>
<dbReference type="CDD" id="cd01895">
    <property type="entry name" value="EngA2"/>
    <property type="match status" value="1"/>
</dbReference>
<dbReference type="EMBL" id="FMJB01000050">
    <property type="protein sequence ID" value="SCM67989.1"/>
    <property type="molecule type" value="Genomic_DNA"/>
</dbReference>
<keyword evidence="6 8" id="KW-0342">GTP-binding</keyword>
<feature type="binding site" evidence="8">
    <location>
        <begin position="258"/>
        <end position="262"/>
    </location>
    <ligand>
        <name>GTP</name>
        <dbReference type="ChEBI" id="CHEBI:37565"/>
        <label>2</label>
    </ligand>
</feature>
<name>A0A1M4MZE6_9RHOB</name>
<dbReference type="Pfam" id="PF01926">
    <property type="entry name" value="MMR_HSR1"/>
    <property type="match status" value="2"/>
</dbReference>
<evidence type="ECO:0000256" key="8">
    <source>
        <dbReference type="HAMAP-Rule" id="MF_00195"/>
    </source>
</evidence>
<evidence type="ECO:0000256" key="2">
    <source>
        <dbReference type="ARBA" id="ARBA00020953"/>
    </source>
</evidence>
<evidence type="ECO:0000256" key="3">
    <source>
        <dbReference type="ARBA" id="ARBA00022517"/>
    </source>
</evidence>
<reference evidence="14" key="1">
    <citation type="submission" date="2016-09" db="EMBL/GenBank/DDBJ databases">
        <authorList>
            <person name="Wibberg D."/>
        </authorList>
    </citation>
    <scope>NUCLEOTIDE SEQUENCE [LARGE SCALE GENOMIC DNA]</scope>
</reference>
<dbReference type="InterPro" id="IPR032859">
    <property type="entry name" value="KH_dom-like"/>
</dbReference>
<feature type="compositionally biased region" description="Basic residues" evidence="11">
    <location>
        <begin position="472"/>
        <end position="491"/>
    </location>
</feature>
<comment type="similarity">
    <text evidence="1 8 9 10">Belongs to the TRAFAC class TrmE-Era-EngA-EngB-Septin-like GTPase superfamily. EngA (Der) GTPase family.</text>
</comment>
<keyword evidence="5 8" id="KW-0547">Nucleotide-binding</keyword>
<dbReference type="Gene3D" id="3.30.300.20">
    <property type="match status" value="1"/>
</dbReference>
<dbReference type="NCBIfam" id="TIGR03594">
    <property type="entry name" value="GTPase_EngA"/>
    <property type="match status" value="1"/>
</dbReference>
<dbReference type="InterPro" id="IPR027417">
    <property type="entry name" value="P-loop_NTPase"/>
</dbReference>
<feature type="binding site" evidence="8">
    <location>
        <begin position="9"/>
        <end position="16"/>
    </location>
    <ligand>
        <name>GTP</name>
        <dbReference type="ChEBI" id="CHEBI:37565"/>
        <label>1</label>
    </ligand>
</feature>
<comment type="subunit">
    <text evidence="8">Associates with the 50S ribosomal subunit.</text>
</comment>
<dbReference type="InterPro" id="IPR005225">
    <property type="entry name" value="Small_GTP-bd"/>
</dbReference>
<feature type="binding site" evidence="8">
    <location>
        <begin position="119"/>
        <end position="122"/>
    </location>
    <ligand>
        <name>GTP</name>
        <dbReference type="ChEBI" id="CHEBI:37565"/>
        <label>1</label>
    </ligand>
</feature>
<evidence type="ECO:0000256" key="1">
    <source>
        <dbReference type="ARBA" id="ARBA00008279"/>
    </source>
</evidence>
<dbReference type="Pfam" id="PF14714">
    <property type="entry name" value="KH_dom-like"/>
    <property type="match status" value="1"/>
</dbReference>
<gene>
    <name evidence="8 13" type="primary">der</name>
    <name evidence="13" type="ORF">KARMA_2197</name>
</gene>
<dbReference type="GO" id="GO:0005525">
    <property type="term" value="F:GTP binding"/>
    <property type="evidence" value="ECO:0007669"/>
    <property type="project" value="UniProtKB-UniRule"/>
</dbReference>
<proteinExistence type="inferred from homology"/>
<dbReference type="PIRSF" id="PIRSF006485">
    <property type="entry name" value="GTP-binding_EngA"/>
    <property type="match status" value="1"/>
</dbReference>
<evidence type="ECO:0000256" key="11">
    <source>
        <dbReference type="SAM" id="MobiDB-lite"/>
    </source>
</evidence>
<evidence type="ECO:0000256" key="9">
    <source>
        <dbReference type="PROSITE-ProRule" id="PRU01049"/>
    </source>
</evidence>
<dbReference type="AlphaFoldDB" id="A0A1M4MZE6"/>
<dbReference type="NCBIfam" id="TIGR00231">
    <property type="entry name" value="small_GTP"/>
    <property type="match status" value="2"/>
</dbReference>
<feature type="binding site" evidence="8">
    <location>
        <begin position="56"/>
        <end position="60"/>
    </location>
    <ligand>
        <name>GTP</name>
        <dbReference type="ChEBI" id="CHEBI:37565"/>
        <label>1</label>
    </ligand>
</feature>
<feature type="domain" description="EngA-type G" evidence="12">
    <location>
        <begin position="3"/>
        <end position="167"/>
    </location>
</feature>
<evidence type="ECO:0000256" key="5">
    <source>
        <dbReference type="ARBA" id="ARBA00022741"/>
    </source>
</evidence>
<dbReference type="InterPro" id="IPR016484">
    <property type="entry name" value="GTPase_Der"/>
</dbReference>
<feature type="domain" description="EngA-type G" evidence="12">
    <location>
        <begin position="205"/>
        <end position="380"/>
    </location>
</feature>